<protein>
    <submittedName>
        <fullName evidence="1">Uncharacterized protein</fullName>
    </submittedName>
</protein>
<dbReference type="EMBL" id="JAHRIQ010109476">
    <property type="protein sequence ID" value="MEQ2257206.1"/>
    <property type="molecule type" value="Genomic_DNA"/>
</dbReference>
<keyword evidence="2" id="KW-1185">Reference proteome</keyword>
<reference evidence="1 2" key="1">
    <citation type="submission" date="2021-06" db="EMBL/GenBank/DDBJ databases">
        <authorList>
            <person name="Palmer J.M."/>
        </authorList>
    </citation>
    <scope>NUCLEOTIDE SEQUENCE [LARGE SCALE GENOMIC DNA]</scope>
    <source>
        <strain evidence="2">if_2019</strain>
        <tissue evidence="1">Muscle</tissue>
    </source>
</reference>
<evidence type="ECO:0000313" key="2">
    <source>
        <dbReference type="Proteomes" id="UP001482620"/>
    </source>
</evidence>
<organism evidence="1 2">
    <name type="scientific">Ilyodon furcidens</name>
    <name type="common">goldbreast splitfin</name>
    <dbReference type="NCBI Taxonomy" id="33524"/>
    <lineage>
        <taxon>Eukaryota</taxon>
        <taxon>Metazoa</taxon>
        <taxon>Chordata</taxon>
        <taxon>Craniata</taxon>
        <taxon>Vertebrata</taxon>
        <taxon>Euteleostomi</taxon>
        <taxon>Actinopterygii</taxon>
        <taxon>Neopterygii</taxon>
        <taxon>Teleostei</taxon>
        <taxon>Neoteleostei</taxon>
        <taxon>Acanthomorphata</taxon>
        <taxon>Ovalentaria</taxon>
        <taxon>Atherinomorphae</taxon>
        <taxon>Cyprinodontiformes</taxon>
        <taxon>Goodeidae</taxon>
        <taxon>Ilyodon</taxon>
    </lineage>
</organism>
<comment type="caution">
    <text evidence="1">The sequence shown here is derived from an EMBL/GenBank/DDBJ whole genome shotgun (WGS) entry which is preliminary data.</text>
</comment>
<sequence>MVCMTSDVRSTVVTSPSHNAWLPARCPPVQAQTPRNGFQTCATISTWSANGDWEDNWKDMHSVFLRWST</sequence>
<gene>
    <name evidence="1" type="ORF">ILYODFUR_032304</name>
</gene>
<name>A0ABV0VIX8_9TELE</name>
<evidence type="ECO:0000313" key="1">
    <source>
        <dbReference type="EMBL" id="MEQ2257206.1"/>
    </source>
</evidence>
<accession>A0ABV0VIX8</accession>
<dbReference type="Proteomes" id="UP001482620">
    <property type="component" value="Unassembled WGS sequence"/>
</dbReference>
<proteinExistence type="predicted"/>